<dbReference type="AlphaFoldDB" id="A0AA88GSZ6"/>
<dbReference type="GO" id="GO:0035556">
    <property type="term" value="P:intracellular signal transduction"/>
    <property type="evidence" value="ECO:0007669"/>
    <property type="project" value="InterPro"/>
</dbReference>
<dbReference type="SUPFAM" id="SSF55073">
    <property type="entry name" value="Nucleotide cyclase"/>
    <property type="match status" value="1"/>
</dbReference>
<reference evidence="4 5" key="1">
    <citation type="journal article" date="2018" name="BMC Genomics">
        <title>The genome of Naegleria lovaniensis, the basis for a comparative approach to unravel pathogenicity factors of the human pathogenic amoeba N. fowleri.</title>
        <authorList>
            <person name="Liechti N."/>
            <person name="Schurch N."/>
            <person name="Bruggmann R."/>
            <person name="Wittwer M."/>
        </authorList>
    </citation>
    <scope>NUCLEOTIDE SEQUENCE [LARGE SCALE GENOMIC DNA]</scope>
    <source>
        <strain evidence="4 5">ATCC 30569</strain>
    </source>
</reference>
<dbReference type="InterPro" id="IPR029787">
    <property type="entry name" value="Nucleotide_cyclase"/>
</dbReference>
<proteinExistence type="predicted"/>
<feature type="domain" description="Guanylate cyclase" evidence="3">
    <location>
        <begin position="578"/>
        <end position="704"/>
    </location>
</feature>
<sequence length="866" mass="97814">MTRVVPQTLTPDNAVDDSMVVHVAPQQQHRMNEYRDDASAAERSCTASSIVSSPDSLSPFSFLKSIKFCLMMLISSLIVLTVVLLSATWLSAFGPSLVSLGHADRDHEANKIIEFVKQTMGQIALSSRDIQQQLIGDHFDPYSGEIVEKKMYSAYKSAQKNHGGVVISSYIGDVENYCFGIITWTNSAALFNITRQNQKIYYCESPLSTNIECKRKQNPDEVAGFFDLSNLIELCNKYPGQQAFSNSYADPAMGMYTFVSLVNCVPKTNNSLSANFTYYYGNDLTTGSISEFLKRSAASVQGQARSFIIETSTDLLIALDRYDNIKITEWSPKDGSLIRKTFNDVDDSDIVYFSKTALSSLNLNSFSQITCNTLTVAQDSQFYIVIYRLCSDTHLDWVIVLTVPQWVYMKPIAIAVIVAVGVSIIIIVLGVILAVFFSLKVSAPIYNLIELFERVSDMQLDDLEVSKSIFFEIHALQKQFSLLIKRMKLYRSFIPSHLLADVEKSLQDDVEGPPVASQPSQSNLVEKQSSTRLFSVVRSASTGKPHSFGKKNSSRKKIQNTKEGNHKFSLYLETKYVTLVMLLLDGLNEWLHTSTPHETVSLLSDIFDQINSVSRASGANQISSLENESLLLAFNATSSQPSHEQKAASFSHTLLEKLMNLKTSKWRSKEYVQRRPELVTMMNFRFAIHSTECWLGNIGTAKTKVFTLLCSGKTNLSIMGEVSKKMDIPIVCSENVNRACLKLYKSRYVDTKNFIEDTDIRQYRPKTFGASYQQMEESFCPEQPTHLFQLGLSLQTSDDEWMYEMAENEKKEEWNLYNKACNFFMENNVSQALPLFEEYLRSNPNDRPTKNLIQLCKRGIQDVIME</sequence>
<accession>A0AA88GSZ6</accession>
<dbReference type="GeneID" id="68092951"/>
<feature type="transmembrane region" description="Helical" evidence="2">
    <location>
        <begin position="412"/>
        <end position="439"/>
    </location>
</feature>
<keyword evidence="2" id="KW-0472">Membrane</keyword>
<evidence type="ECO:0000313" key="5">
    <source>
        <dbReference type="Proteomes" id="UP000816034"/>
    </source>
</evidence>
<keyword evidence="2" id="KW-1133">Transmembrane helix</keyword>
<dbReference type="InterPro" id="IPR001054">
    <property type="entry name" value="A/G_cyclase"/>
</dbReference>
<feature type="transmembrane region" description="Helical" evidence="2">
    <location>
        <begin position="68"/>
        <end position="90"/>
    </location>
</feature>
<evidence type="ECO:0000256" key="1">
    <source>
        <dbReference type="SAM" id="MobiDB-lite"/>
    </source>
</evidence>
<dbReference type="EMBL" id="PYSW02000010">
    <property type="protein sequence ID" value="KAG2388325.1"/>
    <property type="molecule type" value="Genomic_DNA"/>
</dbReference>
<dbReference type="PROSITE" id="PS50125">
    <property type="entry name" value="GUANYLATE_CYCLASE_2"/>
    <property type="match status" value="1"/>
</dbReference>
<dbReference type="RefSeq" id="XP_044552317.1">
    <property type="nucleotide sequence ID" value="XM_044694578.1"/>
</dbReference>
<dbReference type="GO" id="GO:0009190">
    <property type="term" value="P:cyclic nucleotide biosynthetic process"/>
    <property type="evidence" value="ECO:0007669"/>
    <property type="project" value="InterPro"/>
</dbReference>
<keyword evidence="2" id="KW-0812">Transmembrane</keyword>
<dbReference type="InterPro" id="IPR011990">
    <property type="entry name" value="TPR-like_helical_dom_sf"/>
</dbReference>
<comment type="caution">
    <text evidence="4">The sequence shown here is derived from an EMBL/GenBank/DDBJ whole genome shotgun (WGS) entry which is preliminary data.</text>
</comment>
<evidence type="ECO:0000313" key="4">
    <source>
        <dbReference type="EMBL" id="KAG2388325.1"/>
    </source>
</evidence>
<evidence type="ECO:0000259" key="3">
    <source>
        <dbReference type="PROSITE" id="PS50125"/>
    </source>
</evidence>
<gene>
    <name evidence="4" type="ORF">C9374_000489</name>
</gene>
<keyword evidence="5" id="KW-1185">Reference proteome</keyword>
<feature type="region of interest" description="Disordered" evidence="1">
    <location>
        <begin position="541"/>
        <end position="560"/>
    </location>
</feature>
<protein>
    <recommendedName>
        <fullName evidence="3">Guanylate cyclase domain-containing protein</fullName>
    </recommendedName>
</protein>
<evidence type="ECO:0000256" key="2">
    <source>
        <dbReference type="SAM" id="Phobius"/>
    </source>
</evidence>
<feature type="compositionally biased region" description="Basic residues" evidence="1">
    <location>
        <begin position="547"/>
        <end position="559"/>
    </location>
</feature>
<dbReference type="Gene3D" id="3.30.70.1230">
    <property type="entry name" value="Nucleotide cyclase"/>
    <property type="match status" value="1"/>
</dbReference>
<dbReference type="Proteomes" id="UP000816034">
    <property type="component" value="Unassembled WGS sequence"/>
</dbReference>
<organism evidence="4 5">
    <name type="scientific">Naegleria lovaniensis</name>
    <name type="common">Amoeba</name>
    <dbReference type="NCBI Taxonomy" id="51637"/>
    <lineage>
        <taxon>Eukaryota</taxon>
        <taxon>Discoba</taxon>
        <taxon>Heterolobosea</taxon>
        <taxon>Tetramitia</taxon>
        <taxon>Eutetramitia</taxon>
        <taxon>Vahlkampfiidae</taxon>
        <taxon>Naegleria</taxon>
    </lineage>
</organism>
<name>A0AA88GSZ6_NAELO</name>
<dbReference type="SUPFAM" id="SSF48452">
    <property type="entry name" value="TPR-like"/>
    <property type="match status" value="1"/>
</dbReference>